<dbReference type="Gene3D" id="3.40.50.1820">
    <property type="entry name" value="alpha/beta hydrolase"/>
    <property type="match status" value="1"/>
</dbReference>
<dbReference type="GO" id="GO:0016787">
    <property type="term" value="F:hydrolase activity"/>
    <property type="evidence" value="ECO:0007669"/>
    <property type="project" value="UniProtKB-KW"/>
</dbReference>
<sequence length="296" mass="32190">MTVQSKDVSTGSNRTERDYPMMETNLEIIAYPASAGGIHTRVLEAGKGQETVFFLHGVGARADRWRRNLPVVAAAGYRCMAIDLPGHGFARKGVSFNYSVPGYADFVQTFLNENGIGDCHLVGTSMGAHILSTLCCRNRSRVRSLTLIGATGLFPIGAQARERIAARISDVSREGIGRKLAAVVYDSTLVTEAMREEEWRINNSPGAIDSFRLLAAYFRNGLDGDAVGKGLIAQAAGLKHLIVWGEEDRSVPIDIGRSFAAEMNSSLVSIPRTAHIPYWEAPETFNATLLRFLGSL</sequence>
<evidence type="ECO:0000313" key="2">
    <source>
        <dbReference type="EMBL" id="MDX8476195.1"/>
    </source>
</evidence>
<protein>
    <submittedName>
        <fullName evidence="2">Alpha/beta fold hydrolase</fullName>
    </submittedName>
</protein>
<dbReference type="SUPFAM" id="SSF53474">
    <property type="entry name" value="alpha/beta-Hydrolases"/>
    <property type="match status" value="1"/>
</dbReference>
<evidence type="ECO:0000313" key="3">
    <source>
        <dbReference type="Proteomes" id="UP001271780"/>
    </source>
</evidence>
<dbReference type="RefSeq" id="WP_320277444.1">
    <property type="nucleotide sequence ID" value="NZ_JAVIIX010000028.1"/>
</dbReference>
<dbReference type="Proteomes" id="UP001271780">
    <property type="component" value="Unassembled WGS sequence"/>
</dbReference>
<gene>
    <name evidence="2" type="ORF">RFM27_29430</name>
</gene>
<dbReference type="InterPro" id="IPR000073">
    <property type="entry name" value="AB_hydrolase_1"/>
</dbReference>
<comment type="caution">
    <text evidence="2">The sequence shown here is derived from an EMBL/GenBank/DDBJ whole genome shotgun (WGS) entry which is preliminary data.</text>
</comment>
<organism evidence="2 3">
    <name type="scientific">Mesorhizobium dulcispinae</name>
    <dbReference type="NCBI Taxonomy" id="3072316"/>
    <lineage>
        <taxon>Bacteria</taxon>
        <taxon>Pseudomonadati</taxon>
        <taxon>Pseudomonadota</taxon>
        <taxon>Alphaproteobacteria</taxon>
        <taxon>Hyphomicrobiales</taxon>
        <taxon>Phyllobacteriaceae</taxon>
        <taxon>Mesorhizobium</taxon>
    </lineage>
</organism>
<keyword evidence="2" id="KW-0378">Hydrolase</keyword>
<name>A0ABU4XQU4_9HYPH</name>
<reference evidence="2 3" key="1">
    <citation type="submission" date="2023-08" db="EMBL/GenBank/DDBJ databases">
        <title>Implementing the SeqCode for naming new Mesorhizobium species isolated from Vachellia karroo root nodules.</title>
        <authorList>
            <person name="Van Lill M."/>
        </authorList>
    </citation>
    <scope>NUCLEOTIDE SEQUENCE [LARGE SCALE GENOMIC DNA]</scope>
    <source>
        <strain evidence="2 3">VK23A</strain>
    </source>
</reference>
<accession>A0ABU4XQU4</accession>
<proteinExistence type="predicted"/>
<dbReference type="PANTHER" id="PTHR46438:SF11">
    <property type="entry name" value="LIPASE-RELATED"/>
    <property type="match status" value="1"/>
</dbReference>
<evidence type="ECO:0000259" key="1">
    <source>
        <dbReference type="Pfam" id="PF00561"/>
    </source>
</evidence>
<dbReference type="Pfam" id="PF00561">
    <property type="entry name" value="Abhydrolase_1"/>
    <property type="match status" value="1"/>
</dbReference>
<keyword evidence="3" id="KW-1185">Reference proteome</keyword>
<dbReference type="InterPro" id="IPR029058">
    <property type="entry name" value="AB_hydrolase_fold"/>
</dbReference>
<dbReference type="EMBL" id="JAVIIZ010000029">
    <property type="protein sequence ID" value="MDX8476195.1"/>
    <property type="molecule type" value="Genomic_DNA"/>
</dbReference>
<feature type="domain" description="AB hydrolase-1" evidence="1">
    <location>
        <begin position="51"/>
        <end position="282"/>
    </location>
</feature>
<dbReference type="PANTHER" id="PTHR46438">
    <property type="entry name" value="ALPHA/BETA-HYDROLASES SUPERFAMILY PROTEIN"/>
    <property type="match status" value="1"/>
</dbReference>
<dbReference type="PRINTS" id="PR00111">
    <property type="entry name" value="ABHYDROLASE"/>
</dbReference>